<dbReference type="NCBIfam" id="TIGR01128">
    <property type="entry name" value="holA"/>
    <property type="match status" value="1"/>
</dbReference>
<dbReference type="Pfam" id="PF21694">
    <property type="entry name" value="DNA_pol3_delta_C"/>
    <property type="match status" value="1"/>
</dbReference>
<dbReference type="SUPFAM" id="SSF48019">
    <property type="entry name" value="post-AAA+ oligomerization domain-like"/>
    <property type="match status" value="1"/>
</dbReference>
<reference evidence="11 12" key="1">
    <citation type="submission" date="2019-06" db="EMBL/GenBank/DDBJ databases">
        <title>Genome analyses of bacteria isolated from kimchi.</title>
        <authorList>
            <person name="Lee S."/>
            <person name="Ahn S."/>
            <person name="Roh S."/>
        </authorList>
    </citation>
    <scope>NUCLEOTIDE SEQUENCE [LARGE SCALE GENOMIC DNA]</scope>
    <source>
        <strain evidence="11 12">CBA3620</strain>
    </source>
</reference>
<keyword evidence="4 11" id="KW-0548">Nucleotidyltransferase</keyword>
<evidence type="ECO:0000256" key="4">
    <source>
        <dbReference type="ARBA" id="ARBA00022695"/>
    </source>
</evidence>
<dbReference type="InterPro" id="IPR048466">
    <property type="entry name" value="DNA_pol3_delta-like_C"/>
</dbReference>
<dbReference type="InterPro" id="IPR008921">
    <property type="entry name" value="DNA_pol3_clamp-load_cplx_C"/>
</dbReference>
<dbReference type="GO" id="GO:0003677">
    <property type="term" value="F:DNA binding"/>
    <property type="evidence" value="ECO:0007669"/>
    <property type="project" value="InterPro"/>
</dbReference>
<dbReference type="GO" id="GO:0003887">
    <property type="term" value="F:DNA-directed DNA polymerase activity"/>
    <property type="evidence" value="ECO:0007669"/>
    <property type="project" value="UniProtKB-KW"/>
</dbReference>
<evidence type="ECO:0000256" key="7">
    <source>
        <dbReference type="ARBA" id="ARBA00034754"/>
    </source>
</evidence>
<dbReference type="SUPFAM" id="SSF52540">
    <property type="entry name" value="P-loop containing nucleoside triphosphate hydrolases"/>
    <property type="match status" value="1"/>
</dbReference>
<organism evidence="11 12">
    <name type="scientific">Leuconostoc carnosum</name>
    <dbReference type="NCBI Taxonomy" id="1252"/>
    <lineage>
        <taxon>Bacteria</taxon>
        <taxon>Bacillati</taxon>
        <taxon>Bacillota</taxon>
        <taxon>Bacilli</taxon>
        <taxon>Lactobacillales</taxon>
        <taxon>Lactobacillaceae</taxon>
        <taxon>Leuconostoc</taxon>
    </lineage>
</organism>
<evidence type="ECO:0000259" key="9">
    <source>
        <dbReference type="Pfam" id="PF06144"/>
    </source>
</evidence>
<feature type="domain" description="DNA polymerase III delta subunit-like C-terminal" evidence="10">
    <location>
        <begin position="215"/>
        <end position="329"/>
    </location>
</feature>
<evidence type="ECO:0000256" key="5">
    <source>
        <dbReference type="ARBA" id="ARBA00022705"/>
    </source>
</evidence>
<gene>
    <name evidence="11" type="primary">holA</name>
    <name evidence="11" type="ORF">FGL89_02770</name>
</gene>
<dbReference type="EC" id="2.7.7.7" evidence="1"/>
<evidence type="ECO:0000256" key="3">
    <source>
        <dbReference type="ARBA" id="ARBA00022679"/>
    </source>
</evidence>
<evidence type="ECO:0000313" key="11">
    <source>
        <dbReference type="EMBL" id="QEA33145.1"/>
    </source>
</evidence>
<dbReference type="PANTHER" id="PTHR34388:SF1">
    <property type="entry name" value="DNA POLYMERASE III SUBUNIT DELTA"/>
    <property type="match status" value="1"/>
</dbReference>
<protein>
    <recommendedName>
        <fullName evidence="2">DNA polymerase III subunit delta</fullName>
        <ecNumber evidence="1">2.7.7.7</ecNumber>
    </recommendedName>
</protein>
<evidence type="ECO:0000256" key="2">
    <source>
        <dbReference type="ARBA" id="ARBA00017703"/>
    </source>
</evidence>
<keyword evidence="6" id="KW-0239">DNA-directed DNA polymerase</keyword>
<comment type="catalytic activity">
    <reaction evidence="8">
        <text>DNA(n) + a 2'-deoxyribonucleoside 5'-triphosphate = DNA(n+1) + diphosphate</text>
        <dbReference type="Rhea" id="RHEA:22508"/>
        <dbReference type="Rhea" id="RHEA-COMP:17339"/>
        <dbReference type="Rhea" id="RHEA-COMP:17340"/>
        <dbReference type="ChEBI" id="CHEBI:33019"/>
        <dbReference type="ChEBI" id="CHEBI:61560"/>
        <dbReference type="ChEBI" id="CHEBI:173112"/>
        <dbReference type="EC" id="2.7.7.7"/>
    </reaction>
</comment>
<sequence length="345" mass="38910">MNLQQLQQNIDNNALANFYVVMGDEEALIQRAQSAFKQLISVADQDMNYSQFNLTNQSLDDVISDAMSMPFFGDRRVIIVQNPEFLTPKGKLTEHTQAQFLQLLERPVAENVVVLFINDLKVDKRKKITKQLLKVAEHIELPALTDKQAQQAIMQQLNQRAYKIDQDALQELTLRTNAHFTTMQNELPKLIAYTVASKRINLAAVTGLVPKTLTANVFDLVDAVMTRKIKSALMIYRDLLQNGEVALRINAVLTGQFRLLIQVAGLSGTEQEIGRQLGVHPYRVKLAKQALKKYTAKALRSGYLGMVDIEVQLKSTAQDPELLFERFILNDTSSTSDYDKKASVK</sequence>
<dbReference type="InterPro" id="IPR010372">
    <property type="entry name" value="DNA_pol3_delta_N"/>
</dbReference>
<dbReference type="AlphaFoldDB" id="A0AAE6IIY8"/>
<keyword evidence="3 11" id="KW-0808">Transferase</keyword>
<dbReference type="InterPro" id="IPR027417">
    <property type="entry name" value="P-loop_NTPase"/>
</dbReference>
<dbReference type="Pfam" id="PF06144">
    <property type="entry name" value="DNA_pol3_delta"/>
    <property type="match status" value="1"/>
</dbReference>
<dbReference type="Gene3D" id="1.20.272.10">
    <property type="match status" value="1"/>
</dbReference>
<dbReference type="GO" id="GO:0009360">
    <property type="term" value="C:DNA polymerase III complex"/>
    <property type="evidence" value="ECO:0007669"/>
    <property type="project" value="InterPro"/>
</dbReference>
<feature type="domain" description="DNA polymerase III delta N-terminal" evidence="9">
    <location>
        <begin position="19"/>
        <end position="139"/>
    </location>
</feature>
<dbReference type="Gene3D" id="3.40.50.300">
    <property type="entry name" value="P-loop containing nucleotide triphosphate hydrolases"/>
    <property type="match status" value="1"/>
</dbReference>
<dbReference type="RefSeq" id="WP_147000355.1">
    <property type="nucleotide sequence ID" value="NZ_CP042374.1"/>
</dbReference>
<accession>A0AAE6IIY8</accession>
<proteinExistence type="inferred from homology"/>
<evidence type="ECO:0000313" key="12">
    <source>
        <dbReference type="Proteomes" id="UP000321332"/>
    </source>
</evidence>
<keyword evidence="5" id="KW-0235">DNA replication</keyword>
<comment type="similarity">
    <text evidence="7">Belongs to the DNA polymerase HolA subunit family.</text>
</comment>
<dbReference type="Gene3D" id="1.10.8.60">
    <property type="match status" value="1"/>
</dbReference>
<dbReference type="Proteomes" id="UP000321332">
    <property type="component" value="Chromosome"/>
</dbReference>
<evidence type="ECO:0000259" key="10">
    <source>
        <dbReference type="Pfam" id="PF21694"/>
    </source>
</evidence>
<dbReference type="PANTHER" id="PTHR34388">
    <property type="entry name" value="DNA POLYMERASE III SUBUNIT DELTA"/>
    <property type="match status" value="1"/>
</dbReference>
<dbReference type="EMBL" id="CP042374">
    <property type="protein sequence ID" value="QEA33145.1"/>
    <property type="molecule type" value="Genomic_DNA"/>
</dbReference>
<dbReference type="InterPro" id="IPR005790">
    <property type="entry name" value="DNA_polIII_delta"/>
</dbReference>
<name>A0AAE6IIY8_LEUCA</name>
<evidence type="ECO:0000256" key="8">
    <source>
        <dbReference type="ARBA" id="ARBA00049244"/>
    </source>
</evidence>
<evidence type="ECO:0000256" key="1">
    <source>
        <dbReference type="ARBA" id="ARBA00012417"/>
    </source>
</evidence>
<dbReference type="GO" id="GO:0006261">
    <property type="term" value="P:DNA-templated DNA replication"/>
    <property type="evidence" value="ECO:0007669"/>
    <property type="project" value="TreeGrafter"/>
</dbReference>
<evidence type="ECO:0000256" key="6">
    <source>
        <dbReference type="ARBA" id="ARBA00022932"/>
    </source>
</evidence>
<dbReference type="GeneID" id="61186652"/>